<dbReference type="Proteomes" id="UP001371456">
    <property type="component" value="Unassembled WGS sequence"/>
</dbReference>
<organism evidence="1 2">
    <name type="scientific">Solanum bulbocastanum</name>
    <name type="common">Wild potato</name>
    <dbReference type="NCBI Taxonomy" id="147425"/>
    <lineage>
        <taxon>Eukaryota</taxon>
        <taxon>Viridiplantae</taxon>
        <taxon>Streptophyta</taxon>
        <taxon>Embryophyta</taxon>
        <taxon>Tracheophyta</taxon>
        <taxon>Spermatophyta</taxon>
        <taxon>Magnoliopsida</taxon>
        <taxon>eudicotyledons</taxon>
        <taxon>Gunneridae</taxon>
        <taxon>Pentapetalae</taxon>
        <taxon>asterids</taxon>
        <taxon>lamiids</taxon>
        <taxon>Solanales</taxon>
        <taxon>Solanaceae</taxon>
        <taxon>Solanoideae</taxon>
        <taxon>Solaneae</taxon>
        <taxon>Solanum</taxon>
    </lineage>
</organism>
<comment type="caution">
    <text evidence="1">The sequence shown here is derived from an EMBL/GenBank/DDBJ whole genome shotgun (WGS) entry which is preliminary data.</text>
</comment>
<name>A0AAN8Y734_SOLBU</name>
<keyword evidence="2" id="KW-1185">Reference proteome</keyword>
<gene>
    <name evidence="1" type="ORF">RDI58_023380</name>
</gene>
<evidence type="ECO:0000313" key="2">
    <source>
        <dbReference type="Proteomes" id="UP001371456"/>
    </source>
</evidence>
<evidence type="ECO:0000313" key="1">
    <source>
        <dbReference type="EMBL" id="KAK6781196.1"/>
    </source>
</evidence>
<proteinExistence type="predicted"/>
<reference evidence="1 2" key="1">
    <citation type="submission" date="2024-02" db="EMBL/GenBank/DDBJ databases">
        <title>de novo genome assembly of Solanum bulbocastanum strain 11H21.</title>
        <authorList>
            <person name="Hosaka A.J."/>
        </authorList>
    </citation>
    <scope>NUCLEOTIDE SEQUENCE [LARGE SCALE GENOMIC DNA]</scope>
    <source>
        <tissue evidence="1">Young leaves</tissue>
    </source>
</reference>
<sequence length="10" mass="1250">MRRQSRCISL</sequence>
<protein>
    <submittedName>
        <fullName evidence="1">Uncharacterized protein</fullName>
    </submittedName>
</protein>
<dbReference type="EMBL" id="JBANQN010000009">
    <property type="protein sequence ID" value="KAK6781196.1"/>
    <property type="molecule type" value="Genomic_DNA"/>
</dbReference>
<accession>A0AAN8Y734</accession>